<protein>
    <recommendedName>
        <fullName evidence="7 8">Glutamine-dependent NAD(+) synthetase</fullName>
        <ecNumber evidence="7 8">6.3.5.1</ecNumber>
    </recommendedName>
    <alternativeName>
        <fullName evidence="7 8">NAD(+) synthase [glutamine-hydrolyzing]</fullName>
    </alternativeName>
</protein>
<comment type="caution">
    <text evidence="7">Lacks conserved residue(s) required for the propagation of feature annotation.</text>
</comment>
<dbReference type="InterPro" id="IPR014445">
    <property type="entry name" value="Gln-dep_NAD_synthase"/>
</dbReference>
<sequence>MSLKIALAQVNLTVGDIESNKHKIIASARHARDNLQADLVLFPELSVTAYPPEDLLFRADFIRHARQAVEEIAAAAPDIDIVLGYPEQDGKHLFNSAAVLRGGKVLAVYRKKELPNYGVFDEHRYFTSADELCLFETKGRALGITICEDIWQDDIIASNKQAGAEIILTLNASPFHAGKIHEREDIVRTQAKASAVPLVYVNQYGGQDELIFDGASFVVDQQGEVVFRAAEFEEQISVVEFNGNVPLKSECAPLYAEISSEYKALVLGVKDYVRKNGFDGALLGLSGGIDSALVLAIAVDALGADNVEAVLMPSRYTQDISVDDAVLEAEALGVKHHIIPIEPAVNAFNEMLAGVFAGSERDTTEENIQARSRGVVLMALSNKQDKLLLTTGNKSELSVGYATLYGDMAGGFAPIKDVPKLLVYKLARYRNTLSPVIPERVIDRPPSAELAPDQVDEDSLPPYSVLDPILEMYVEQDKSEREIIAAGFKQEDVHRAISLVDRNEYKRRQAPPGIRITPKAFGRDRRYPISSGYRGVHRFI</sequence>
<comment type="pathway">
    <text evidence="1 7 8">Cofactor biosynthesis; NAD(+) biosynthesis; NAD(+) from deamido-NAD(+) (L-Gln route): step 1/1.</text>
</comment>
<evidence type="ECO:0000313" key="11">
    <source>
        <dbReference type="EMBL" id="XBS20989.1"/>
    </source>
</evidence>
<feature type="binding site" evidence="7">
    <location>
        <position position="173"/>
    </location>
    <ligand>
        <name>L-glutamine</name>
        <dbReference type="ChEBI" id="CHEBI:58359"/>
    </ligand>
</feature>
<dbReference type="InterPro" id="IPR003010">
    <property type="entry name" value="C-N_Hydrolase"/>
</dbReference>
<dbReference type="GO" id="GO:0004359">
    <property type="term" value="F:glutaminase activity"/>
    <property type="evidence" value="ECO:0007669"/>
    <property type="project" value="InterPro"/>
</dbReference>
<evidence type="ECO:0000256" key="5">
    <source>
        <dbReference type="ARBA" id="ARBA00022840"/>
    </source>
</evidence>
<keyword evidence="12" id="KW-1185">Reference proteome</keyword>
<dbReference type="GO" id="GO:0003952">
    <property type="term" value="F:NAD+ synthase (glutamine-hydrolyzing) activity"/>
    <property type="evidence" value="ECO:0007669"/>
    <property type="project" value="UniProtKB-UniRule"/>
</dbReference>
<dbReference type="PIRSF" id="PIRSF006630">
    <property type="entry name" value="NADS_GAT"/>
    <property type="match status" value="1"/>
</dbReference>
<dbReference type="KEGG" id="mech:Q9L42_002375"/>
<evidence type="ECO:0000256" key="6">
    <source>
        <dbReference type="ARBA" id="ARBA00023027"/>
    </source>
</evidence>
<comment type="similarity">
    <text evidence="2 7 8">In the C-terminal section; belongs to the NAD synthetase family.</text>
</comment>
<dbReference type="FunFam" id="3.40.50.620:FF:000106">
    <property type="entry name" value="Glutamine-dependent NAD(+) synthetase"/>
    <property type="match status" value="1"/>
</dbReference>
<dbReference type="GO" id="GO:0008795">
    <property type="term" value="F:NAD+ synthase activity"/>
    <property type="evidence" value="ECO:0007669"/>
    <property type="project" value="UniProtKB-UniRule"/>
</dbReference>
<feature type="binding site" evidence="7">
    <location>
        <begin position="284"/>
        <end position="291"/>
    </location>
    <ligand>
        <name>ATP</name>
        <dbReference type="ChEBI" id="CHEBI:30616"/>
    </ligand>
</feature>
<dbReference type="PANTHER" id="PTHR23090:SF9">
    <property type="entry name" value="GLUTAMINE-DEPENDENT NAD(+) SYNTHETASE"/>
    <property type="match status" value="1"/>
</dbReference>
<dbReference type="Gene3D" id="3.40.50.620">
    <property type="entry name" value="HUPs"/>
    <property type="match status" value="1"/>
</dbReference>
<evidence type="ECO:0000256" key="8">
    <source>
        <dbReference type="PIRNR" id="PIRNR006630"/>
    </source>
</evidence>
<name>A0AAU7NVH1_9GAMM</name>
<dbReference type="PROSITE" id="PS50263">
    <property type="entry name" value="CN_HYDROLASE"/>
    <property type="match status" value="1"/>
</dbReference>
<gene>
    <name evidence="7" type="primary">nadE</name>
    <name evidence="11" type="ORF">Q9L42_002375</name>
</gene>
<feature type="binding site" evidence="7">
    <location>
        <position position="367"/>
    </location>
    <ligand>
        <name>deamido-NAD(+)</name>
        <dbReference type="ChEBI" id="CHEBI:58437"/>
        <note>ligand shared between two neighboring subunits</note>
    </ligand>
</feature>
<dbReference type="CDD" id="cd00553">
    <property type="entry name" value="NAD_synthase"/>
    <property type="match status" value="1"/>
</dbReference>
<dbReference type="InterPro" id="IPR036526">
    <property type="entry name" value="C-N_Hydrolase_sf"/>
</dbReference>
<feature type="binding site" evidence="7">
    <location>
        <position position="179"/>
    </location>
    <ligand>
        <name>L-glutamine</name>
        <dbReference type="ChEBI" id="CHEBI:58359"/>
    </ligand>
</feature>
<dbReference type="GO" id="GO:0009435">
    <property type="term" value="P:NAD+ biosynthetic process"/>
    <property type="evidence" value="ECO:0007669"/>
    <property type="project" value="UniProtKB-UniRule"/>
</dbReference>
<evidence type="ECO:0000256" key="2">
    <source>
        <dbReference type="ARBA" id="ARBA00007145"/>
    </source>
</evidence>
<dbReference type="RefSeq" id="WP_349431824.1">
    <property type="nucleotide sequence ID" value="NZ_CP157743.1"/>
</dbReference>
<dbReference type="PANTHER" id="PTHR23090">
    <property type="entry name" value="NH 3 /GLUTAMINE-DEPENDENT NAD + SYNTHETASE"/>
    <property type="match status" value="1"/>
</dbReference>
<dbReference type="Pfam" id="PF00795">
    <property type="entry name" value="CN_hydrolase"/>
    <property type="match status" value="1"/>
</dbReference>
<proteinExistence type="inferred from homology"/>
<keyword evidence="3 7" id="KW-0436">Ligase</keyword>
<evidence type="ECO:0000256" key="4">
    <source>
        <dbReference type="ARBA" id="ARBA00022741"/>
    </source>
</evidence>
<dbReference type="InterPro" id="IPR003694">
    <property type="entry name" value="NAD_synthase"/>
</dbReference>
<dbReference type="InterPro" id="IPR014729">
    <property type="entry name" value="Rossmann-like_a/b/a_fold"/>
</dbReference>
<dbReference type="CDD" id="cd07570">
    <property type="entry name" value="GAT_Gln-NAD-synth"/>
    <property type="match status" value="1"/>
</dbReference>
<feature type="active site" description="Proton acceptor; for glutaminase activity" evidence="7">
    <location>
        <position position="44"/>
    </location>
</feature>
<feature type="binding site" evidence="7">
    <location>
        <position position="506"/>
    </location>
    <ligand>
        <name>deamido-NAD(+)</name>
        <dbReference type="ChEBI" id="CHEBI:58437"/>
        <note>ligand shared between two neighboring subunits</note>
    </ligand>
</feature>
<comment type="catalytic activity">
    <reaction evidence="7 8">
        <text>deamido-NAD(+) + L-glutamine + ATP + H2O = L-glutamate + AMP + diphosphate + NAD(+) + H(+)</text>
        <dbReference type="Rhea" id="RHEA:24384"/>
        <dbReference type="ChEBI" id="CHEBI:15377"/>
        <dbReference type="ChEBI" id="CHEBI:15378"/>
        <dbReference type="ChEBI" id="CHEBI:29985"/>
        <dbReference type="ChEBI" id="CHEBI:30616"/>
        <dbReference type="ChEBI" id="CHEBI:33019"/>
        <dbReference type="ChEBI" id="CHEBI:57540"/>
        <dbReference type="ChEBI" id="CHEBI:58359"/>
        <dbReference type="ChEBI" id="CHEBI:58437"/>
        <dbReference type="ChEBI" id="CHEBI:456215"/>
        <dbReference type="EC" id="6.3.5.1"/>
    </reaction>
</comment>
<evidence type="ECO:0000256" key="1">
    <source>
        <dbReference type="ARBA" id="ARBA00005188"/>
    </source>
</evidence>
<comment type="function">
    <text evidence="7">Catalyzes the ATP-dependent amidation of deamido-NAD to form NAD. Uses L-glutamine as a nitrogen source.</text>
</comment>
<comment type="similarity">
    <text evidence="9">Belongs to the NAD synthetase family.</text>
</comment>
<evidence type="ECO:0000256" key="7">
    <source>
        <dbReference type="HAMAP-Rule" id="MF_02090"/>
    </source>
</evidence>
<dbReference type="InterPro" id="IPR022310">
    <property type="entry name" value="NAD/GMP_synthase"/>
</dbReference>
<feature type="active site" description="For glutaminase activity" evidence="7">
    <location>
        <position position="111"/>
    </location>
</feature>
<dbReference type="EMBL" id="CP157743">
    <property type="protein sequence ID" value="XBS20989.1"/>
    <property type="molecule type" value="Genomic_DNA"/>
</dbReference>
<feature type="active site" description="Nucleophile; for glutaminase activity" evidence="7">
    <location>
        <position position="147"/>
    </location>
</feature>
<dbReference type="Pfam" id="PF02540">
    <property type="entry name" value="NAD_synthase"/>
    <property type="match status" value="1"/>
</dbReference>
<dbReference type="GO" id="GO:0005737">
    <property type="term" value="C:cytoplasm"/>
    <property type="evidence" value="ECO:0007669"/>
    <property type="project" value="InterPro"/>
</dbReference>
<evidence type="ECO:0000256" key="3">
    <source>
        <dbReference type="ARBA" id="ARBA00022598"/>
    </source>
</evidence>
<dbReference type="SUPFAM" id="SSF56317">
    <property type="entry name" value="Carbon-nitrogen hydrolase"/>
    <property type="match status" value="1"/>
</dbReference>
<dbReference type="Gene3D" id="3.60.110.10">
    <property type="entry name" value="Carbon-nitrogen hydrolase"/>
    <property type="match status" value="1"/>
</dbReference>
<evidence type="ECO:0000256" key="9">
    <source>
        <dbReference type="RuleBase" id="RU003811"/>
    </source>
</evidence>
<dbReference type="EC" id="6.3.5.1" evidence="7 8"/>
<reference evidence="11 12" key="1">
    <citation type="journal article" date="2024" name="Microbiology">
        <title>Methylomarinum rosea sp. nov., a novel halophilic methanotrophic bacterium from the hypersaline Lake Elton.</title>
        <authorList>
            <person name="Suleimanov R.Z."/>
            <person name="Oshkin I.Y."/>
            <person name="Danilova O.V."/>
            <person name="Suzina N.E."/>
            <person name="Dedysh S.N."/>
        </authorList>
    </citation>
    <scope>NUCLEOTIDE SEQUENCE [LARGE SCALE GENOMIC DNA]</scope>
    <source>
        <strain evidence="11 12">Ch1-1</strain>
    </source>
</reference>
<dbReference type="AlphaFoldDB" id="A0AAU7NVH1"/>
<dbReference type="HAMAP" id="MF_02090">
    <property type="entry name" value="NadE_glutamine_dep"/>
    <property type="match status" value="1"/>
</dbReference>
<dbReference type="SUPFAM" id="SSF52402">
    <property type="entry name" value="Adenine nucleotide alpha hydrolases-like"/>
    <property type="match status" value="1"/>
</dbReference>
<feature type="binding site" evidence="7">
    <location>
        <position position="117"/>
    </location>
    <ligand>
        <name>L-glutamine</name>
        <dbReference type="ChEBI" id="CHEBI:58359"/>
    </ligand>
</feature>
<feature type="binding site" evidence="7">
    <location>
        <position position="391"/>
    </location>
    <ligand>
        <name>ATP</name>
        <dbReference type="ChEBI" id="CHEBI:30616"/>
    </ligand>
</feature>
<organism evidence="11 12">
    <name type="scientific">Methylomarinum roseum</name>
    <dbReference type="NCBI Taxonomy" id="3067653"/>
    <lineage>
        <taxon>Bacteria</taxon>
        <taxon>Pseudomonadati</taxon>
        <taxon>Pseudomonadota</taxon>
        <taxon>Gammaproteobacteria</taxon>
        <taxon>Methylococcales</taxon>
        <taxon>Methylococcaceae</taxon>
        <taxon>Methylomarinum</taxon>
    </lineage>
</organism>
<keyword evidence="4 7" id="KW-0547">Nucleotide-binding</keyword>
<feature type="domain" description="CN hydrolase" evidence="10">
    <location>
        <begin position="3"/>
        <end position="243"/>
    </location>
</feature>
<dbReference type="NCBIfam" id="TIGR00552">
    <property type="entry name" value="nadE"/>
    <property type="match status" value="1"/>
</dbReference>
<keyword evidence="6 7" id="KW-0520">NAD</keyword>
<keyword evidence="5 7" id="KW-0067">ATP-binding</keyword>
<accession>A0AAU7NVH1</accession>
<dbReference type="GO" id="GO:0005524">
    <property type="term" value="F:ATP binding"/>
    <property type="evidence" value="ECO:0007669"/>
    <property type="project" value="UniProtKB-UniRule"/>
</dbReference>
<feature type="binding site" evidence="7">
    <location>
        <position position="396"/>
    </location>
    <ligand>
        <name>deamido-NAD(+)</name>
        <dbReference type="ChEBI" id="CHEBI:58437"/>
        <note>ligand shared between two neighboring subunits</note>
    </ligand>
</feature>
<evidence type="ECO:0000259" key="10">
    <source>
        <dbReference type="PROSITE" id="PS50263"/>
    </source>
</evidence>
<dbReference type="Proteomes" id="UP001225378">
    <property type="component" value="Chromosome"/>
</dbReference>
<evidence type="ECO:0000313" key="12">
    <source>
        <dbReference type="Proteomes" id="UP001225378"/>
    </source>
</evidence>
<dbReference type="NCBIfam" id="NF010588">
    <property type="entry name" value="PRK13981.1"/>
    <property type="match status" value="1"/>
</dbReference>